<keyword evidence="7" id="KW-1090">Inhibition of host innate immune response by virus</keyword>
<keyword evidence="10" id="KW-0922">Interferon antiviral system evasion</keyword>
<feature type="compositionally biased region" description="Polar residues" evidence="13">
    <location>
        <begin position="383"/>
        <end position="396"/>
    </location>
</feature>
<comment type="function">
    <text evidence="1">Interacts with the host phosphatase PP1 catalytic subunit (PPP1CB) and recruits it to dephosphorylate EIF2S1/eIF2alpha and therefore restores the host translation that has been shut-down by the host. Also inhibits the EIF2S1/eIF2alpha-ATF4-DDIT3/CHOP pathway.</text>
</comment>
<evidence type="ECO:0000256" key="3">
    <source>
        <dbReference type="ARBA" id="ARBA00010161"/>
    </source>
</evidence>
<evidence type="ECO:0000259" key="14">
    <source>
        <dbReference type="Pfam" id="PF10488"/>
    </source>
</evidence>
<feature type="compositionally biased region" description="Acidic residues" evidence="13">
    <location>
        <begin position="224"/>
        <end position="264"/>
    </location>
</feature>
<comment type="caution">
    <text evidence="15">The sequence shown here is derived from an EMBL/GenBank/DDBJ whole genome shotgun (WGS) entry which is preliminary data.</text>
</comment>
<evidence type="ECO:0000256" key="13">
    <source>
        <dbReference type="SAM" id="MobiDB-lite"/>
    </source>
</evidence>
<dbReference type="OrthoDB" id="5976067at2759"/>
<keyword evidence="9" id="KW-0426">Late protein</keyword>
<dbReference type="SUPFAM" id="SSF48371">
    <property type="entry name" value="ARM repeat"/>
    <property type="match status" value="1"/>
</dbReference>
<evidence type="ECO:0000256" key="9">
    <source>
        <dbReference type="ARBA" id="ARBA00022921"/>
    </source>
</evidence>
<evidence type="ECO:0000256" key="4">
    <source>
        <dbReference type="ARBA" id="ARBA00011204"/>
    </source>
</evidence>
<feature type="domain" description="Protein phosphatase 1 regulatory subunit 15A/B C-terminal" evidence="14">
    <location>
        <begin position="280"/>
        <end position="356"/>
    </location>
</feature>
<sequence length="421" mass="47568">MISNCQKTTTTQQKQTKQRQLNSCLLKSINNKSSNLDSKTSHPTPIESTMSTMSTLAADLRTAAVAAATGQKKSGVKPPMEAVVVNSIIYSKPSFCRIAVDLGDVSGDKKPSTKLTNGSCPNNYLNSGAFCSSAMGLKDAALNINAATCLADLAASSSLNVGEDTKVYRMCTTINGSIHHQISDLCDNLLAMAGFFGVTNNEHDDIDDSFIEFAYRDDDCDGKNDEEEVDDDNDDEDDDDVDDDNEEDYVDGEDDDDDYYDEDLDDDDNDVVDFSYECPILPAPKLNCDKKKKVRFNTKPTVHVMHTWNYAYRAARKGEWEMYARDRERFKLRIQRAASTLNPILEREHRQKIYEKRFANLYDNDDYNDVNQAELAQTEADQKTVSQELKETSNNIESKKPHQKKKRRKKRFCKMGNKHYF</sequence>
<dbReference type="GO" id="GO:0000164">
    <property type="term" value="C:protein phosphatase type 1 complex"/>
    <property type="evidence" value="ECO:0007669"/>
    <property type="project" value="TreeGrafter"/>
</dbReference>
<accession>A0A0L0BQF9</accession>
<dbReference type="InterPro" id="IPR051254">
    <property type="entry name" value="PPP1R15"/>
</dbReference>
<organism evidence="15 16">
    <name type="scientific">Lucilia cuprina</name>
    <name type="common">Green bottle fly</name>
    <name type="synonym">Australian sheep blowfly</name>
    <dbReference type="NCBI Taxonomy" id="7375"/>
    <lineage>
        <taxon>Eukaryota</taxon>
        <taxon>Metazoa</taxon>
        <taxon>Ecdysozoa</taxon>
        <taxon>Arthropoda</taxon>
        <taxon>Hexapoda</taxon>
        <taxon>Insecta</taxon>
        <taxon>Pterygota</taxon>
        <taxon>Neoptera</taxon>
        <taxon>Endopterygota</taxon>
        <taxon>Diptera</taxon>
        <taxon>Brachycera</taxon>
        <taxon>Muscomorpha</taxon>
        <taxon>Oestroidea</taxon>
        <taxon>Calliphoridae</taxon>
        <taxon>Luciliinae</taxon>
        <taxon>Lucilia</taxon>
    </lineage>
</organism>
<feature type="region of interest" description="Disordered" evidence="13">
    <location>
        <begin position="217"/>
        <end position="264"/>
    </location>
</feature>
<keyword evidence="16" id="KW-1185">Reference proteome</keyword>
<comment type="similarity">
    <text evidence="2">Belongs to the asfivirus DP71L family.</text>
</comment>
<dbReference type="GO" id="GO:0034976">
    <property type="term" value="P:response to endoplasmic reticulum stress"/>
    <property type="evidence" value="ECO:0007669"/>
    <property type="project" value="TreeGrafter"/>
</dbReference>
<evidence type="ECO:0000313" key="15">
    <source>
        <dbReference type="EMBL" id="KNC22287.1"/>
    </source>
</evidence>
<evidence type="ECO:0000256" key="7">
    <source>
        <dbReference type="ARBA" id="ARBA00022632"/>
    </source>
</evidence>
<dbReference type="InterPro" id="IPR019523">
    <property type="entry name" value="Prot_Pase1_reg-su15A/B_C"/>
</dbReference>
<dbReference type="GO" id="GO:0051246">
    <property type="term" value="P:regulation of protein metabolic process"/>
    <property type="evidence" value="ECO:0007669"/>
    <property type="project" value="UniProtKB-ARBA"/>
</dbReference>
<evidence type="ECO:0000256" key="2">
    <source>
        <dbReference type="ARBA" id="ARBA00007512"/>
    </source>
</evidence>
<protein>
    <recommendedName>
        <fullName evidence="5">Protein DP71L</fullName>
    </recommendedName>
    <alternativeName>
        <fullName evidence="12">MyD116 homolog</fullName>
    </alternativeName>
</protein>
<dbReference type="EMBL" id="JRES01001518">
    <property type="protein sequence ID" value="KNC22287.1"/>
    <property type="molecule type" value="Genomic_DNA"/>
</dbReference>
<dbReference type="PANTHER" id="PTHR16489:SF12">
    <property type="entry name" value="GH11727P"/>
    <property type="match status" value="1"/>
</dbReference>
<feature type="region of interest" description="Disordered" evidence="13">
    <location>
        <begin position="378"/>
        <end position="421"/>
    </location>
</feature>
<evidence type="ECO:0000256" key="1">
    <source>
        <dbReference type="ARBA" id="ARBA00003756"/>
    </source>
</evidence>
<name>A0A0L0BQF9_LUCCU</name>
<comment type="similarity">
    <text evidence="3">Belongs to the PPP1R15 family.</text>
</comment>
<dbReference type="InterPro" id="IPR016024">
    <property type="entry name" value="ARM-type_fold"/>
</dbReference>
<keyword evidence="8" id="KW-1114">Inhibition of host interferon signaling pathway by virus</keyword>
<evidence type="ECO:0000256" key="5">
    <source>
        <dbReference type="ARBA" id="ARBA00019072"/>
    </source>
</evidence>
<reference evidence="15 16" key="1">
    <citation type="journal article" date="2015" name="Nat. Commun.">
        <title>Lucilia cuprina genome unlocks parasitic fly biology to underpin future interventions.</title>
        <authorList>
            <person name="Anstead C.A."/>
            <person name="Korhonen P.K."/>
            <person name="Young N.D."/>
            <person name="Hall R.S."/>
            <person name="Jex A.R."/>
            <person name="Murali S.C."/>
            <person name="Hughes D.S."/>
            <person name="Lee S.F."/>
            <person name="Perry T."/>
            <person name="Stroehlein A.J."/>
            <person name="Ansell B.R."/>
            <person name="Breugelmans B."/>
            <person name="Hofmann A."/>
            <person name="Qu J."/>
            <person name="Dugan S."/>
            <person name="Lee S.L."/>
            <person name="Chao H."/>
            <person name="Dinh H."/>
            <person name="Han Y."/>
            <person name="Doddapaneni H.V."/>
            <person name="Worley K.C."/>
            <person name="Muzny D.M."/>
            <person name="Ioannidis P."/>
            <person name="Waterhouse R.M."/>
            <person name="Zdobnov E.M."/>
            <person name="James P.J."/>
            <person name="Bagnall N.H."/>
            <person name="Kotze A.C."/>
            <person name="Gibbs R.A."/>
            <person name="Richards S."/>
            <person name="Batterham P."/>
            <person name="Gasser R.B."/>
        </authorList>
    </citation>
    <scope>NUCLEOTIDE SEQUENCE [LARGE SCALE GENOMIC DNA]</scope>
    <source>
        <strain evidence="15 16">LS</strain>
        <tissue evidence="15">Full body</tissue>
    </source>
</reference>
<dbReference type="Pfam" id="PF10488">
    <property type="entry name" value="PP1c_bdg"/>
    <property type="match status" value="1"/>
</dbReference>
<keyword evidence="6" id="KW-0945">Host-virus interaction</keyword>
<feature type="compositionally biased region" description="Basic residues" evidence="13">
    <location>
        <begin position="401"/>
        <end position="421"/>
    </location>
</feature>
<evidence type="ECO:0000256" key="8">
    <source>
        <dbReference type="ARBA" id="ARBA00022830"/>
    </source>
</evidence>
<dbReference type="Proteomes" id="UP000037069">
    <property type="component" value="Unassembled WGS sequence"/>
</dbReference>
<dbReference type="GO" id="GO:0019888">
    <property type="term" value="F:protein phosphatase regulator activity"/>
    <property type="evidence" value="ECO:0007669"/>
    <property type="project" value="TreeGrafter"/>
</dbReference>
<evidence type="ECO:0000256" key="10">
    <source>
        <dbReference type="ARBA" id="ARBA00023258"/>
    </source>
</evidence>
<evidence type="ECO:0000256" key="12">
    <source>
        <dbReference type="ARBA" id="ARBA00031298"/>
    </source>
</evidence>
<evidence type="ECO:0000256" key="11">
    <source>
        <dbReference type="ARBA" id="ARBA00023280"/>
    </source>
</evidence>
<evidence type="ECO:0000256" key="6">
    <source>
        <dbReference type="ARBA" id="ARBA00022581"/>
    </source>
</evidence>
<dbReference type="AlphaFoldDB" id="A0A0L0BQF9"/>
<comment type="subunit">
    <text evidence="4">Interacts (via C-terminus) with host PPP1CB.</text>
</comment>
<keyword evidence="11" id="KW-0899">Viral immunoevasion</keyword>
<dbReference type="PANTHER" id="PTHR16489">
    <property type="entry name" value="GH11727P"/>
    <property type="match status" value="1"/>
</dbReference>
<dbReference type="GO" id="GO:0005783">
    <property type="term" value="C:endoplasmic reticulum"/>
    <property type="evidence" value="ECO:0007669"/>
    <property type="project" value="TreeGrafter"/>
</dbReference>
<proteinExistence type="inferred from homology"/>
<dbReference type="GO" id="GO:0039502">
    <property type="term" value="P:symbiont-mediated suppression of host type I interferon-mediated signaling pathway"/>
    <property type="evidence" value="ECO:0007669"/>
    <property type="project" value="UniProtKB-KW"/>
</dbReference>
<gene>
    <name evidence="15" type="ORF">FF38_12907</name>
</gene>
<evidence type="ECO:0000313" key="16">
    <source>
        <dbReference type="Proteomes" id="UP000037069"/>
    </source>
</evidence>